<evidence type="ECO:0000256" key="3">
    <source>
        <dbReference type="ARBA" id="ARBA00022679"/>
    </source>
</evidence>
<evidence type="ECO:0000313" key="14">
    <source>
        <dbReference type="Proteomes" id="UP001457282"/>
    </source>
</evidence>
<keyword evidence="4" id="KW-0812">Transmembrane</keyword>
<keyword evidence="8" id="KW-1133">Transmembrane helix</keyword>
<dbReference type="InterPro" id="IPR024788">
    <property type="entry name" value="Malectin-like_Carb-bd_dom"/>
</dbReference>
<name>A0AAW1XVQ4_RUBAR</name>
<sequence>MKPIITLLYSPCASTSSLSSWPILKVALHPKPEKPLHRPPPANRRTPPPAFPTPNSLTKFLSLPAKSSFACISTLLHTTRTSTAPTLSSPSKPAPFTLLSNFNASVAADFYGGSPLIREFCVNVETEQSLEITFTPAKDAYAFINGIEIVSMPTSLYYTGSPKLIGSRNLYPIENNTALEMVYRINIGGGSISPNQDTGMYRSWDAPDDVYLDDPSRRFSVLPQNNTIILNFVKILEYSAPKAVYVTGRSMGMNKTINKSYNLTWVFPLDPEFYYLVRLHFCEFEADIINYGDRSFQINMANQTAEELADVIGWSKGNGNPVYRDYVVRMFMPPVGSRKKVDLFLVLAALQNDSLTSYNDAILNGLEIFKLSDINSNLAGPNPDSPSYIAYDDITLNCGFSGDSSYDNRMWIGDINSTLSIEEQLEGSQVRNATPSSQLLLPPPSAVHHSTHFSL</sequence>
<dbReference type="Proteomes" id="UP001457282">
    <property type="component" value="Unassembled WGS sequence"/>
</dbReference>
<feature type="domain" description="Malectin-like" evidence="12">
    <location>
        <begin position="92"/>
        <end position="370"/>
    </location>
</feature>
<dbReference type="FunFam" id="2.60.120.430:FF:000007">
    <property type="entry name" value="FERONIA receptor-like kinase"/>
    <property type="match status" value="1"/>
</dbReference>
<comment type="caution">
    <text evidence="13">The sequence shown here is derived from an EMBL/GenBank/DDBJ whole genome shotgun (WGS) entry which is preliminary data.</text>
</comment>
<evidence type="ECO:0000256" key="5">
    <source>
        <dbReference type="ARBA" id="ARBA00022729"/>
    </source>
</evidence>
<comment type="subcellular location">
    <subcellularLocation>
        <location evidence="1">Membrane</location>
        <topology evidence="1">Single-pass type I membrane protein</topology>
    </subcellularLocation>
</comment>
<evidence type="ECO:0000313" key="13">
    <source>
        <dbReference type="EMBL" id="KAK9939572.1"/>
    </source>
</evidence>
<proteinExistence type="predicted"/>
<dbReference type="PANTHER" id="PTHR34590">
    <property type="entry name" value="OS03G0124300 PROTEIN-RELATED"/>
    <property type="match status" value="1"/>
</dbReference>
<evidence type="ECO:0000256" key="11">
    <source>
        <dbReference type="SAM" id="MobiDB-lite"/>
    </source>
</evidence>
<keyword evidence="2" id="KW-0418">Kinase</keyword>
<organism evidence="13 14">
    <name type="scientific">Rubus argutus</name>
    <name type="common">Southern blackberry</name>
    <dbReference type="NCBI Taxonomy" id="59490"/>
    <lineage>
        <taxon>Eukaryota</taxon>
        <taxon>Viridiplantae</taxon>
        <taxon>Streptophyta</taxon>
        <taxon>Embryophyta</taxon>
        <taxon>Tracheophyta</taxon>
        <taxon>Spermatophyta</taxon>
        <taxon>Magnoliopsida</taxon>
        <taxon>eudicotyledons</taxon>
        <taxon>Gunneridae</taxon>
        <taxon>Pentapetalae</taxon>
        <taxon>rosids</taxon>
        <taxon>fabids</taxon>
        <taxon>Rosales</taxon>
        <taxon>Rosaceae</taxon>
        <taxon>Rosoideae</taxon>
        <taxon>Rosoideae incertae sedis</taxon>
        <taxon>Rubus</taxon>
    </lineage>
</organism>
<accession>A0AAW1XVQ4</accession>
<evidence type="ECO:0000256" key="8">
    <source>
        <dbReference type="ARBA" id="ARBA00022989"/>
    </source>
</evidence>
<dbReference type="InterPro" id="IPR045272">
    <property type="entry name" value="ANXUR1/2-like"/>
</dbReference>
<gene>
    <name evidence="13" type="ORF">M0R45_016264</name>
</gene>
<evidence type="ECO:0000256" key="7">
    <source>
        <dbReference type="ARBA" id="ARBA00022840"/>
    </source>
</evidence>
<evidence type="ECO:0000259" key="12">
    <source>
        <dbReference type="Pfam" id="PF12819"/>
    </source>
</evidence>
<evidence type="ECO:0000256" key="4">
    <source>
        <dbReference type="ARBA" id="ARBA00022692"/>
    </source>
</evidence>
<keyword evidence="6" id="KW-0547">Nucleotide-binding</keyword>
<dbReference type="GO" id="GO:0004674">
    <property type="term" value="F:protein serine/threonine kinase activity"/>
    <property type="evidence" value="ECO:0007669"/>
    <property type="project" value="UniProtKB-KW"/>
</dbReference>
<keyword evidence="2" id="KW-0723">Serine/threonine-protein kinase</keyword>
<dbReference type="GO" id="GO:0016020">
    <property type="term" value="C:membrane"/>
    <property type="evidence" value="ECO:0007669"/>
    <property type="project" value="UniProtKB-SubCell"/>
</dbReference>
<feature type="region of interest" description="Disordered" evidence="11">
    <location>
        <begin position="432"/>
        <end position="455"/>
    </location>
</feature>
<evidence type="ECO:0000256" key="2">
    <source>
        <dbReference type="ARBA" id="ARBA00022527"/>
    </source>
</evidence>
<keyword evidence="9" id="KW-0472">Membrane</keyword>
<evidence type="ECO:0000256" key="6">
    <source>
        <dbReference type="ARBA" id="ARBA00022741"/>
    </source>
</evidence>
<feature type="compositionally biased region" description="Pro residues" evidence="11">
    <location>
        <begin position="38"/>
        <end position="51"/>
    </location>
</feature>
<feature type="region of interest" description="Disordered" evidence="11">
    <location>
        <begin position="32"/>
        <end position="51"/>
    </location>
</feature>
<evidence type="ECO:0000256" key="10">
    <source>
        <dbReference type="ARBA" id="ARBA00023180"/>
    </source>
</evidence>
<evidence type="ECO:0000256" key="9">
    <source>
        <dbReference type="ARBA" id="ARBA00023136"/>
    </source>
</evidence>
<dbReference type="GO" id="GO:0004714">
    <property type="term" value="F:transmembrane receptor protein tyrosine kinase activity"/>
    <property type="evidence" value="ECO:0007669"/>
    <property type="project" value="InterPro"/>
</dbReference>
<dbReference type="EMBL" id="JBEDUW010000003">
    <property type="protein sequence ID" value="KAK9939572.1"/>
    <property type="molecule type" value="Genomic_DNA"/>
</dbReference>
<dbReference type="GO" id="GO:0005524">
    <property type="term" value="F:ATP binding"/>
    <property type="evidence" value="ECO:0007669"/>
    <property type="project" value="UniProtKB-KW"/>
</dbReference>
<keyword evidence="7" id="KW-0067">ATP-binding</keyword>
<dbReference type="AlphaFoldDB" id="A0AAW1XVQ4"/>
<keyword evidence="14" id="KW-1185">Reference proteome</keyword>
<dbReference type="Pfam" id="PF12819">
    <property type="entry name" value="Malectin_like"/>
    <property type="match status" value="1"/>
</dbReference>
<reference evidence="13 14" key="1">
    <citation type="journal article" date="2023" name="G3 (Bethesda)">
        <title>A chromosome-length genome assembly and annotation of blackberry (Rubus argutus, cv. 'Hillquist').</title>
        <authorList>
            <person name="Bruna T."/>
            <person name="Aryal R."/>
            <person name="Dudchenko O."/>
            <person name="Sargent D.J."/>
            <person name="Mead D."/>
            <person name="Buti M."/>
            <person name="Cavallini A."/>
            <person name="Hytonen T."/>
            <person name="Andres J."/>
            <person name="Pham M."/>
            <person name="Weisz D."/>
            <person name="Mascagni F."/>
            <person name="Usai G."/>
            <person name="Natali L."/>
            <person name="Bassil N."/>
            <person name="Fernandez G.E."/>
            <person name="Lomsadze A."/>
            <person name="Armour M."/>
            <person name="Olukolu B."/>
            <person name="Poorten T."/>
            <person name="Britton C."/>
            <person name="Davik J."/>
            <person name="Ashrafi H."/>
            <person name="Aiden E.L."/>
            <person name="Borodovsky M."/>
            <person name="Worthington M."/>
        </authorList>
    </citation>
    <scope>NUCLEOTIDE SEQUENCE [LARGE SCALE GENOMIC DNA]</scope>
    <source>
        <strain evidence="13">PI 553951</strain>
    </source>
</reference>
<dbReference type="Gene3D" id="2.60.120.430">
    <property type="entry name" value="Galactose-binding lectin"/>
    <property type="match status" value="1"/>
</dbReference>
<evidence type="ECO:0000256" key="1">
    <source>
        <dbReference type="ARBA" id="ARBA00004479"/>
    </source>
</evidence>
<keyword evidence="5" id="KW-0732">Signal</keyword>
<keyword evidence="10" id="KW-0325">Glycoprotein</keyword>
<dbReference type="PANTHER" id="PTHR34590:SF15">
    <property type="entry name" value="PROTEIN KINASE DOMAIN-CONTAINING PROTEIN"/>
    <property type="match status" value="1"/>
</dbReference>
<keyword evidence="3" id="KW-0808">Transferase</keyword>
<protein>
    <recommendedName>
        <fullName evidence="12">Malectin-like domain-containing protein</fullName>
    </recommendedName>
</protein>